<dbReference type="OrthoDB" id="741027at2759"/>
<evidence type="ECO:0000256" key="1">
    <source>
        <dbReference type="ARBA" id="ARBA00005598"/>
    </source>
</evidence>
<dbReference type="PANTHER" id="PTHR11034">
    <property type="entry name" value="N-MYC DOWNSTREAM REGULATED"/>
    <property type="match status" value="1"/>
</dbReference>
<proteinExistence type="inferred from homology"/>
<comment type="similarity">
    <text evidence="1">Belongs to the NDRG family.</text>
</comment>
<accession>A0A443QUZ2</accession>
<dbReference type="Gene3D" id="3.40.50.1820">
    <property type="entry name" value="alpha/beta hydrolase"/>
    <property type="match status" value="1"/>
</dbReference>
<dbReference type="EMBL" id="NCKU01003855">
    <property type="protein sequence ID" value="RWS06826.1"/>
    <property type="molecule type" value="Genomic_DNA"/>
</dbReference>
<keyword evidence="3" id="KW-1185">Reference proteome</keyword>
<dbReference type="InterPro" id="IPR029058">
    <property type="entry name" value="AB_hydrolase_fold"/>
</dbReference>
<name>A0A443QUZ2_9ACAR</name>
<dbReference type="InterPro" id="IPR004142">
    <property type="entry name" value="NDRG"/>
</dbReference>
<dbReference type="SUPFAM" id="SSF53474">
    <property type="entry name" value="alpha/beta-Hydrolases"/>
    <property type="match status" value="1"/>
</dbReference>
<dbReference type="AlphaFoldDB" id="A0A443QUZ2"/>
<evidence type="ECO:0000313" key="2">
    <source>
        <dbReference type="EMBL" id="RWS06826.1"/>
    </source>
</evidence>
<dbReference type="Proteomes" id="UP000285301">
    <property type="component" value="Unassembled WGS sequence"/>
</dbReference>
<gene>
    <name evidence="2" type="ORF">B4U79_08816</name>
</gene>
<sequence>MPLYYKKVQRNSSDAVRFIESRKRFSSGSVGARSKVNHSIKKDAIEMHSINVELDTISPLITSNRQLSEDLKSKEEYISTRYGDLLVARQGADHTTGKPVILTYHDIGMNYVANFEGFFNFTDNKILLQSFAVFHINAPGQETDRLPIGFEYPTMDQLASQVQDVLNHYNIKSFIGFGQGLGANVLSRLALLIPDSVDGLFLINPQFSKSSWSEWFYQKKNIRSLVSENSSASLPLSMQDYLMWYHFGRESEEREESSNEIMDIFREFYKGMSLNPYNLGLLIDSYIKRAAIAIERNGRNFKCQILVMTGALSPQLEDTVNVISRLDPKNSSWMKISGCGMVLQEKPHKVAEALRLFLQGLGYTLKAYERRRALMSGMSLPCLTNVGKSLNDRRMTEIMEFE</sequence>
<evidence type="ECO:0000313" key="3">
    <source>
        <dbReference type="Proteomes" id="UP000285301"/>
    </source>
</evidence>
<reference evidence="2 3" key="1">
    <citation type="journal article" date="2018" name="Gigascience">
        <title>Genomes of trombidid mites reveal novel predicted allergens and laterally-transferred genes associated with secondary metabolism.</title>
        <authorList>
            <person name="Dong X."/>
            <person name="Chaisiri K."/>
            <person name="Xia D."/>
            <person name="Armstrong S.D."/>
            <person name="Fang Y."/>
            <person name="Donnelly M.J."/>
            <person name="Kadowaki T."/>
            <person name="McGarry J.W."/>
            <person name="Darby A.C."/>
            <person name="Makepeace B.L."/>
        </authorList>
    </citation>
    <scope>NUCLEOTIDE SEQUENCE [LARGE SCALE GENOMIC DNA]</scope>
    <source>
        <strain evidence="2">UoL-WK</strain>
    </source>
</reference>
<organism evidence="2 3">
    <name type="scientific">Dinothrombium tinctorium</name>
    <dbReference type="NCBI Taxonomy" id="1965070"/>
    <lineage>
        <taxon>Eukaryota</taxon>
        <taxon>Metazoa</taxon>
        <taxon>Ecdysozoa</taxon>
        <taxon>Arthropoda</taxon>
        <taxon>Chelicerata</taxon>
        <taxon>Arachnida</taxon>
        <taxon>Acari</taxon>
        <taxon>Acariformes</taxon>
        <taxon>Trombidiformes</taxon>
        <taxon>Prostigmata</taxon>
        <taxon>Anystina</taxon>
        <taxon>Parasitengona</taxon>
        <taxon>Trombidioidea</taxon>
        <taxon>Trombidiidae</taxon>
        <taxon>Dinothrombium</taxon>
    </lineage>
</organism>
<comment type="caution">
    <text evidence="2">The sequence shown here is derived from an EMBL/GenBank/DDBJ whole genome shotgun (WGS) entry which is preliminary data.</text>
</comment>
<dbReference type="Pfam" id="PF03096">
    <property type="entry name" value="Ndr"/>
    <property type="match status" value="1"/>
</dbReference>
<protein>
    <submittedName>
        <fullName evidence="2">Protein NDRG3-like protein</fullName>
    </submittedName>
</protein>